<feature type="transmembrane region" description="Helical" evidence="6">
    <location>
        <begin position="111"/>
        <end position="135"/>
    </location>
</feature>
<dbReference type="EMBL" id="CP007514">
    <property type="protein sequence ID" value="AHY47811.1"/>
    <property type="molecule type" value="Genomic_DNA"/>
</dbReference>
<feature type="region of interest" description="Disordered" evidence="5">
    <location>
        <begin position="1"/>
        <end position="43"/>
    </location>
</feature>
<dbReference type="eggNOG" id="COG3296">
    <property type="taxonomic scope" value="Bacteria"/>
</dbReference>
<dbReference type="InterPro" id="IPR019109">
    <property type="entry name" value="MamF_MmsF"/>
</dbReference>
<keyword evidence="9" id="KW-1185">Reference proteome</keyword>
<dbReference type="STRING" id="42256.RradSPS_2528"/>
<evidence type="ECO:0000256" key="2">
    <source>
        <dbReference type="ARBA" id="ARBA00022692"/>
    </source>
</evidence>
<proteinExistence type="predicted"/>
<evidence type="ECO:0000313" key="7">
    <source>
        <dbReference type="EMBL" id="AHY47811.1"/>
    </source>
</evidence>
<gene>
    <name evidence="7" type="ORF">RradSPS_2528</name>
    <name evidence="8" type="ORF">SIL72_00270</name>
</gene>
<feature type="transmembrane region" description="Helical" evidence="6">
    <location>
        <begin position="85"/>
        <end position="105"/>
    </location>
</feature>
<dbReference type="EMBL" id="JAWXXX010000001">
    <property type="protein sequence ID" value="MDX5892450.1"/>
    <property type="molecule type" value="Genomic_DNA"/>
</dbReference>
<evidence type="ECO:0000256" key="6">
    <source>
        <dbReference type="SAM" id="Phobius"/>
    </source>
</evidence>
<reference evidence="7 9" key="1">
    <citation type="submission" date="2014-03" db="EMBL/GenBank/DDBJ databases">
        <title>Complete genome sequence of the Radio-Resistant Rubrobacter radiotolerans RSPS-4.</title>
        <authorList>
            <person name="Egas C.C."/>
            <person name="Barroso C.C."/>
            <person name="Froufe H.J.C."/>
            <person name="Pacheco J.J."/>
            <person name="Albuquerque L.L."/>
            <person name="da Costa M.M.S."/>
        </authorList>
    </citation>
    <scope>NUCLEOTIDE SEQUENCE [LARGE SCALE GENOMIC DNA]</scope>
    <source>
        <strain evidence="7 9">RSPS-4</strain>
    </source>
</reference>
<reference evidence="8" key="2">
    <citation type="submission" date="2023-11" db="EMBL/GenBank/DDBJ databases">
        <title>MicrobeMod: A computational toolkit for identifying prokaryotic methylation and restriction-modification with nanopore sequencing.</title>
        <authorList>
            <person name="Crits-Christoph A."/>
            <person name="Kang S.C."/>
            <person name="Lee H."/>
            <person name="Ostrov N."/>
        </authorList>
    </citation>
    <scope>NUCLEOTIDE SEQUENCE</scope>
    <source>
        <strain evidence="8">ATCC 51242</strain>
    </source>
</reference>
<protein>
    <submittedName>
        <fullName evidence="8">DUF4870 domain-containing protein</fullName>
    </submittedName>
    <submittedName>
        <fullName evidence="7">Tic20-like protein</fullName>
    </submittedName>
</protein>
<dbReference type="KEGG" id="rrd:RradSPS_2528"/>
<sequence>MQQGPDYGNYGRHPEPGDETYGSRGPSPEYETRGMMRPSGSVSPQDEKTWSILSHLSVLVWPVIGFLPVAPLVIWLVYRDRSPRIAFHALQSLWYQVAWIVILVLGWSITFILSLVLIGFLLIPFMLLASVVPFIHGCWAAYKISQGVDYRYPLIADRIDGGRRNAH</sequence>
<evidence type="ECO:0000313" key="8">
    <source>
        <dbReference type="EMBL" id="MDX5892450.1"/>
    </source>
</evidence>
<evidence type="ECO:0000256" key="4">
    <source>
        <dbReference type="ARBA" id="ARBA00023136"/>
    </source>
</evidence>
<comment type="subcellular location">
    <subcellularLocation>
        <location evidence="1">Membrane</location>
        <topology evidence="1">Multi-pass membrane protein</topology>
    </subcellularLocation>
</comment>
<keyword evidence="4 6" id="KW-0472">Membrane</keyword>
<evidence type="ECO:0000256" key="3">
    <source>
        <dbReference type="ARBA" id="ARBA00022989"/>
    </source>
</evidence>
<feature type="transmembrane region" description="Helical" evidence="6">
    <location>
        <begin position="58"/>
        <end position="78"/>
    </location>
</feature>
<evidence type="ECO:0000313" key="9">
    <source>
        <dbReference type="Proteomes" id="UP000025229"/>
    </source>
</evidence>
<evidence type="ECO:0000256" key="5">
    <source>
        <dbReference type="SAM" id="MobiDB-lite"/>
    </source>
</evidence>
<accession>A0A023X6F6</accession>
<organism evidence="7 9">
    <name type="scientific">Rubrobacter radiotolerans</name>
    <name type="common">Arthrobacter radiotolerans</name>
    <dbReference type="NCBI Taxonomy" id="42256"/>
    <lineage>
        <taxon>Bacteria</taxon>
        <taxon>Bacillati</taxon>
        <taxon>Actinomycetota</taxon>
        <taxon>Rubrobacteria</taxon>
        <taxon>Rubrobacterales</taxon>
        <taxon>Rubrobacteraceae</taxon>
        <taxon>Rubrobacter</taxon>
    </lineage>
</organism>
<keyword evidence="3 6" id="KW-1133">Transmembrane helix</keyword>
<dbReference type="Pfam" id="PF09685">
    <property type="entry name" value="MamF_MmsF"/>
    <property type="match status" value="1"/>
</dbReference>
<keyword evidence="2 6" id="KW-0812">Transmembrane</keyword>
<name>A0A023X6F6_RUBRA</name>
<dbReference type="RefSeq" id="WP_038683108.1">
    <property type="nucleotide sequence ID" value="NZ_CP007514.1"/>
</dbReference>
<dbReference type="Proteomes" id="UP000025229">
    <property type="component" value="Chromosome"/>
</dbReference>
<evidence type="ECO:0000256" key="1">
    <source>
        <dbReference type="ARBA" id="ARBA00004141"/>
    </source>
</evidence>
<dbReference type="AlphaFoldDB" id="A0A023X6F6"/>
<dbReference type="Proteomes" id="UP001281130">
    <property type="component" value="Unassembled WGS sequence"/>
</dbReference>
<dbReference type="HOGENOM" id="CLU_104196_2_1_11"/>